<dbReference type="Pfam" id="PF01161">
    <property type="entry name" value="PBP"/>
    <property type="match status" value="1"/>
</dbReference>
<evidence type="ECO:0000256" key="3">
    <source>
        <dbReference type="ARBA" id="ARBA00022448"/>
    </source>
</evidence>
<dbReference type="SMART" id="SM00382">
    <property type="entry name" value="AAA"/>
    <property type="match status" value="2"/>
</dbReference>
<evidence type="ECO:0000259" key="11">
    <source>
        <dbReference type="PROSITE" id="PS50893"/>
    </source>
</evidence>
<feature type="transmembrane region" description="Helical" evidence="10">
    <location>
        <begin position="1559"/>
        <end position="1581"/>
    </location>
</feature>
<feature type="domain" description="ABC transporter" evidence="11">
    <location>
        <begin position="1631"/>
        <end position="1902"/>
    </location>
</feature>
<dbReference type="EMBL" id="JAACJL010000001">
    <property type="protein sequence ID" value="KAF4622998.1"/>
    <property type="molecule type" value="Genomic_DNA"/>
</dbReference>
<dbReference type="InterPro" id="IPR036610">
    <property type="entry name" value="PEBP-like_sf"/>
</dbReference>
<evidence type="ECO:0000313" key="14">
    <source>
        <dbReference type="Proteomes" id="UP000521872"/>
    </source>
</evidence>
<dbReference type="FunFam" id="3.40.50.300:FF:001354">
    <property type="entry name" value="ATP-binding cassette (ABC) transporter, putative"/>
    <property type="match status" value="1"/>
</dbReference>
<dbReference type="CDD" id="cd18604">
    <property type="entry name" value="ABC_6TM_VMR1_D2_like"/>
    <property type="match status" value="1"/>
</dbReference>
<organism evidence="13 14">
    <name type="scientific">Agrocybe pediades</name>
    <dbReference type="NCBI Taxonomy" id="84607"/>
    <lineage>
        <taxon>Eukaryota</taxon>
        <taxon>Fungi</taxon>
        <taxon>Dikarya</taxon>
        <taxon>Basidiomycota</taxon>
        <taxon>Agaricomycotina</taxon>
        <taxon>Agaricomycetes</taxon>
        <taxon>Agaricomycetidae</taxon>
        <taxon>Agaricales</taxon>
        <taxon>Agaricineae</taxon>
        <taxon>Strophariaceae</taxon>
        <taxon>Agrocybe</taxon>
    </lineage>
</organism>
<feature type="compositionally biased region" description="Polar residues" evidence="9">
    <location>
        <begin position="946"/>
        <end position="961"/>
    </location>
</feature>
<keyword evidence="3" id="KW-0813">Transport</keyword>
<evidence type="ECO:0000256" key="5">
    <source>
        <dbReference type="ARBA" id="ARBA00022741"/>
    </source>
</evidence>
<dbReference type="SUPFAM" id="SSF90123">
    <property type="entry name" value="ABC transporter transmembrane region"/>
    <property type="match status" value="2"/>
</dbReference>
<feature type="transmembrane region" description="Helical" evidence="10">
    <location>
        <begin position="1258"/>
        <end position="1276"/>
    </location>
</feature>
<keyword evidence="6" id="KW-0067">ATP-binding</keyword>
<dbReference type="InterPro" id="IPR001858">
    <property type="entry name" value="Phosphatidylethanolamine-bd_CS"/>
</dbReference>
<feature type="region of interest" description="Disordered" evidence="9">
    <location>
        <begin position="928"/>
        <end position="969"/>
    </location>
</feature>
<evidence type="ECO:0000256" key="2">
    <source>
        <dbReference type="ARBA" id="ARBA00007091"/>
    </source>
</evidence>
<feature type="region of interest" description="Disordered" evidence="9">
    <location>
        <begin position="652"/>
        <end position="683"/>
    </location>
</feature>
<evidence type="ECO:0000256" key="1">
    <source>
        <dbReference type="ARBA" id="ARBA00004370"/>
    </source>
</evidence>
<feature type="compositionally biased region" description="Basic and acidic residues" evidence="9">
    <location>
        <begin position="227"/>
        <end position="237"/>
    </location>
</feature>
<keyword evidence="14" id="KW-1185">Reference proteome</keyword>
<evidence type="ECO:0000313" key="13">
    <source>
        <dbReference type="EMBL" id="KAF4622998.1"/>
    </source>
</evidence>
<evidence type="ECO:0000256" key="4">
    <source>
        <dbReference type="ARBA" id="ARBA00022692"/>
    </source>
</evidence>
<feature type="transmembrane region" description="Helical" evidence="10">
    <location>
        <begin position="1435"/>
        <end position="1467"/>
    </location>
</feature>
<dbReference type="GO" id="GO:0016887">
    <property type="term" value="F:ATP hydrolysis activity"/>
    <property type="evidence" value="ECO:0007669"/>
    <property type="project" value="InterPro"/>
</dbReference>
<reference evidence="13 14" key="1">
    <citation type="submission" date="2019-12" db="EMBL/GenBank/DDBJ databases">
        <authorList>
            <person name="Floudas D."/>
            <person name="Bentzer J."/>
            <person name="Ahren D."/>
            <person name="Johansson T."/>
            <person name="Persson P."/>
            <person name="Tunlid A."/>
        </authorList>
    </citation>
    <scope>NUCLEOTIDE SEQUENCE [LARGE SCALE GENOMIC DNA]</scope>
    <source>
        <strain evidence="13 14">CBS 102.39</strain>
    </source>
</reference>
<feature type="transmembrane region" description="Helical" evidence="10">
    <location>
        <begin position="371"/>
        <end position="390"/>
    </location>
</feature>
<feature type="transmembrane region" description="Helical" evidence="10">
    <location>
        <begin position="1346"/>
        <end position="1366"/>
    </location>
</feature>
<feature type="region of interest" description="Disordered" evidence="9">
    <location>
        <begin position="1752"/>
        <end position="1773"/>
    </location>
</feature>
<keyword evidence="7 10" id="KW-1133">Transmembrane helix</keyword>
<dbReference type="InterPro" id="IPR008914">
    <property type="entry name" value="PEBP"/>
</dbReference>
<feature type="transmembrane region" description="Helical" evidence="10">
    <location>
        <begin position="402"/>
        <end position="423"/>
    </location>
</feature>
<feature type="transmembrane region" description="Helical" evidence="10">
    <location>
        <begin position="1532"/>
        <end position="1553"/>
    </location>
</feature>
<dbReference type="PANTHER" id="PTHR24223:SF415">
    <property type="entry name" value="FI20190P1"/>
    <property type="match status" value="1"/>
</dbReference>
<sequence>MSTAQGNAAQVVQALKEERVIPDVVPDSFTSEIFFSVSWTSNGEEIVKPGTKIARDLTVQEPEIKIHPPSPPDANATYTLVMTDPDAPSRADPKYGQWRHWVLPGVKLSEGEGKLAVKAKAATTPYYPPAPPAGSGLHRYVFLLYREPAGGLNIPDGAVEHNGEPASRRNWNAMKFAHDHGLELVGANFLLTEPEQSKIQLVAETSTVKYFTHSMKIVGDNNPSLDRVQEDKPRDDGGNPLPTGLGHRASDSNSRLFIWHVFHSNVFLHSLNSPGVVGKMPLCEDYALLDFQDACVRNAWSAFLPTIIVLSLCIWSLPLPWPAPARRLFAYASIPFKSFLTLEEAEALSSDCRSEDVLDDTVQTVAPGPTWSTFLFAFSGMAEALCWVAYGSYSVYADRHSLWKGIACFLKASCWLFTAIRPIAQPFSSAPMDLFSIYVAFFVGSILQLGGVLYNYFALQQPLPALASILGQMADLLVVIALLVTVLNMPLADRRGIATIDDNGRSTTLNEKDVWELGPTFKSKPVFVKFSAITRPTLLRRLWIANSMDITLDFLMTFVSVLFNYSGPFFLKRILDLIDKKNPTPETRGQAYIYAFLAFTCSLLKAETDVQHFWFARRLSCRLRSELMASIYDKALKRRDFSGITNKDIASESKGKKTANAPKATKIATNEQKKKPANKADEERAGADIGKIVNLMAGDTNRIGRTATLLYNVYSAPLEIMIASTFLYQLLGLSAFAGFFVLLVGWPFINYLTRRSVRIQKELLAQRDKRMTVVNELLSTVKFIKFFAWEERWIDKALDVRELEMQWLIKARTNSVMLNCLWTVAPILVSIVAFGVYVMRGNELTVGTAFTAIVLFNMIKSPLNVLPSWLVQILQTGVAIKRIEVYLNEDEVTDQVSSLKGTSLNQSISNSTQVGLGLENASLTWNTVNEHSDGKGRQRNPKKATRPSNSEDSDTSTVQDSASRRSDEQAVDRIFELRDASVIFPEGQLTVVTGPTACGKTALLLAVLGELTLLSGRIIMSKDPSHVDENGMTQCISYAAQTPWLRHQSIRDNILFGYPYDEERYNLVLECCALQPDLKMLEDGDQTEIGARGINLSGGQKARVALARAVYARTKYVLLDDPLSAVDSHTARFLYERLIRGPLLAKRTVILVTHHVDLVLPGAFYLVHMLDGRIDTQGIVADLRVQGIVDALVQESHHFLHEQAPETLEATTLVDPSIVAEQQSAAKKKPRKLVKDEHREVGNVKWPIYKTYIEASSYWIWVILVAIAVIMQLSGISEKLWIKTWGEAYRNYVLEIPTGIHGFASSSTIYDQLATSAQVPWHFGLNMTNAIPYYPRIELPDPNQRPLFYVGVYAAIGLITGMLRILSVAAQYTGAVRASRNLFKRLLVTVMRATFRFHDTTPQGRLLNRFGKDLESIDASLAGSLQAVNSHLAGFFVSIITISVVFPYFLIPAFFLGIVYLWLGIGYRNTNRDLRRMESNTRSPIYSHFGEILEGIVTVRAFSAEKQFLDSLHLKLDTAMKMYYSFWMVNRWLLLNFDALSALAILITTLFSIHTLTNGAGLAGLCISSAMAFTNSVFWVCRNWTTLELDLNAVERIVEYLELPQEPPAIIKSNRVPAYWPSKSASQDGLMKVENLEVKYAPELPSVLKNVSFTLQAGERVGLLGRTGSGKSTLAMSLLRFVDPSNGRIIIDGIDISTIGIYDLRSRVTFIPQDATLFSGTIRDNLDLFHEHDDQECIDVLRRVHIITDNADEISSPSPGRSSSANIREEDNTITESVSISSTNVDTNRVTVSLESKVSAGGTNFSQGQRQLIAMARALLRRTSIVILDEATSSIDFDTDTKIQATIRQEFSGSLLLTVAHRLRTIIDYDRLIVLDKGEVVEFDTPWNLINKEDGVFRDMCLKSGSYGELERAAGQKANVL</sequence>
<dbReference type="InterPro" id="IPR003439">
    <property type="entry name" value="ABC_transporter-like_ATP-bd"/>
</dbReference>
<dbReference type="SUPFAM" id="SSF52540">
    <property type="entry name" value="P-loop containing nucleoside triphosphate hydrolases"/>
    <property type="match status" value="2"/>
</dbReference>
<name>A0A8H4R5Y2_9AGAR</name>
<dbReference type="PROSITE" id="PS50929">
    <property type="entry name" value="ABC_TM1F"/>
    <property type="match status" value="2"/>
</dbReference>
<dbReference type="Gene3D" id="1.20.1560.10">
    <property type="entry name" value="ABC transporter type 1, transmembrane domain"/>
    <property type="match status" value="2"/>
</dbReference>
<dbReference type="InterPro" id="IPR003593">
    <property type="entry name" value="AAA+_ATPase"/>
</dbReference>
<dbReference type="InterPro" id="IPR027417">
    <property type="entry name" value="P-loop_NTPase"/>
</dbReference>
<feature type="domain" description="ABC transmembrane type-1" evidence="12">
    <location>
        <begin position="1337"/>
        <end position="1589"/>
    </location>
</feature>
<dbReference type="CDD" id="cd03250">
    <property type="entry name" value="ABCC_MRP_domain1"/>
    <property type="match status" value="1"/>
</dbReference>
<feature type="region of interest" description="Disordered" evidence="9">
    <location>
        <begin position="221"/>
        <end position="245"/>
    </location>
</feature>
<dbReference type="PANTHER" id="PTHR24223">
    <property type="entry name" value="ATP-BINDING CASSETTE SUB-FAMILY C"/>
    <property type="match status" value="1"/>
</dbReference>
<feature type="transmembrane region" description="Helical" evidence="10">
    <location>
        <begin position="299"/>
        <end position="317"/>
    </location>
</feature>
<dbReference type="Gene3D" id="3.90.280.10">
    <property type="entry name" value="PEBP-like"/>
    <property type="match status" value="1"/>
</dbReference>
<dbReference type="CDD" id="cd03244">
    <property type="entry name" value="ABCC_MRP_domain2"/>
    <property type="match status" value="1"/>
</dbReference>
<feature type="compositionally biased region" description="Low complexity" evidence="9">
    <location>
        <begin position="1755"/>
        <end position="1764"/>
    </location>
</feature>
<dbReference type="Proteomes" id="UP000521872">
    <property type="component" value="Unassembled WGS sequence"/>
</dbReference>
<keyword evidence="5" id="KW-0547">Nucleotide-binding</keyword>
<gene>
    <name evidence="13" type="ORF">D9613_002303</name>
</gene>
<comment type="subcellular location">
    <subcellularLocation>
        <location evidence="1">Membrane</location>
    </subcellularLocation>
</comment>
<dbReference type="InterPro" id="IPR036640">
    <property type="entry name" value="ABC1_TM_sf"/>
</dbReference>
<feature type="transmembrane region" description="Helical" evidence="10">
    <location>
        <begin position="816"/>
        <end position="839"/>
    </location>
</feature>
<keyword evidence="8 10" id="KW-0472">Membrane</keyword>
<dbReference type="InterPro" id="IPR017871">
    <property type="entry name" value="ABC_transporter-like_CS"/>
</dbReference>
<dbReference type="GO" id="GO:0005524">
    <property type="term" value="F:ATP binding"/>
    <property type="evidence" value="ECO:0007669"/>
    <property type="project" value="UniProtKB-KW"/>
</dbReference>
<dbReference type="CDD" id="cd18596">
    <property type="entry name" value="ABC_6TM_VMR1_D1_like"/>
    <property type="match status" value="1"/>
</dbReference>
<dbReference type="PROSITE" id="PS00211">
    <property type="entry name" value="ABC_TRANSPORTER_1"/>
    <property type="match status" value="2"/>
</dbReference>
<feature type="transmembrane region" description="Helical" evidence="10">
    <location>
        <begin position="463"/>
        <end position="487"/>
    </location>
</feature>
<dbReference type="CDD" id="cd00866">
    <property type="entry name" value="PEBP_euk"/>
    <property type="match status" value="1"/>
</dbReference>
<dbReference type="Pfam" id="PF00664">
    <property type="entry name" value="ABC_membrane"/>
    <property type="match status" value="2"/>
</dbReference>
<evidence type="ECO:0000259" key="12">
    <source>
        <dbReference type="PROSITE" id="PS50929"/>
    </source>
</evidence>
<dbReference type="GO" id="GO:0140359">
    <property type="term" value="F:ABC-type transporter activity"/>
    <property type="evidence" value="ECO:0007669"/>
    <property type="project" value="InterPro"/>
</dbReference>
<dbReference type="GO" id="GO:0016020">
    <property type="term" value="C:membrane"/>
    <property type="evidence" value="ECO:0007669"/>
    <property type="project" value="UniProtKB-SubCell"/>
</dbReference>
<feature type="compositionally biased region" description="Basic and acidic residues" evidence="9">
    <location>
        <begin position="671"/>
        <end position="683"/>
    </location>
</feature>
<dbReference type="InterPro" id="IPR050173">
    <property type="entry name" value="ABC_transporter_C-like"/>
</dbReference>
<feature type="domain" description="ABC transporter" evidence="11">
    <location>
        <begin position="958"/>
        <end position="1196"/>
    </location>
</feature>
<proteinExistence type="inferred from homology"/>
<dbReference type="InterPro" id="IPR011527">
    <property type="entry name" value="ABC1_TM_dom"/>
</dbReference>
<dbReference type="Pfam" id="PF00005">
    <property type="entry name" value="ABC_tran"/>
    <property type="match status" value="2"/>
</dbReference>
<evidence type="ECO:0000256" key="6">
    <source>
        <dbReference type="ARBA" id="ARBA00022840"/>
    </source>
</evidence>
<evidence type="ECO:0000256" key="10">
    <source>
        <dbReference type="SAM" id="Phobius"/>
    </source>
</evidence>
<evidence type="ECO:0000256" key="9">
    <source>
        <dbReference type="SAM" id="MobiDB-lite"/>
    </source>
</evidence>
<keyword evidence="4 10" id="KW-0812">Transmembrane</keyword>
<feature type="transmembrane region" description="Helical" evidence="10">
    <location>
        <begin position="734"/>
        <end position="753"/>
    </location>
</feature>
<evidence type="ECO:0000256" key="7">
    <source>
        <dbReference type="ARBA" id="ARBA00022989"/>
    </source>
</evidence>
<dbReference type="InterPro" id="IPR035810">
    <property type="entry name" value="PEBP_euk"/>
</dbReference>
<comment type="caution">
    <text evidence="13">The sequence shown here is derived from an EMBL/GenBank/DDBJ whole genome shotgun (WGS) entry which is preliminary data.</text>
</comment>
<dbReference type="PROSITE" id="PS50893">
    <property type="entry name" value="ABC_TRANSPORTER_2"/>
    <property type="match status" value="2"/>
</dbReference>
<evidence type="ECO:0000256" key="8">
    <source>
        <dbReference type="ARBA" id="ARBA00023136"/>
    </source>
</evidence>
<dbReference type="SUPFAM" id="SSF49777">
    <property type="entry name" value="PEBP-like"/>
    <property type="match status" value="1"/>
</dbReference>
<comment type="similarity">
    <text evidence="2">Belongs to the phosphatidylethanolamine-binding protein family.</text>
</comment>
<accession>A0A8H4R5Y2</accession>
<protein>
    <submittedName>
        <fullName evidence="13">Uncharacterized protein</fullName>
    </submittedName>
</protein>
<dbReference type="Gene3D" id="3.40.50.300">
    <property type="entry name" value="P-loop containing nucleotide triphosphate hydrolases"/>
    <property type="match status" value="2"/>
</dbReference>
<dbReference type="PROSITE" id="PS01220">
    <property type="entry name" value="PBP"/>
    <property type="match status" value="1"/>
</dbReference>
<feature type="transmembrane region" description="Helical" evidence="10">
    <location>
        <begin position="435"/>
        <end position="457"/>
    </location>
</feature>
<feature type="domain" description="ABC transmembrane type-1" evidence="12">
    <location>
        <begin position="554"/>
        <end position="875"/>
    </location>
</feature>